<dbReference type="Pfam" id="PF02535">
    <property type="entry name" value="Zip"/>
    <property type="match status" value="1"/>
</dbReference>
<evidence type="ECO:0000313" key="7">
    <source>
        <dbReference type="EMBL" id="KAJ9579487.1"/>
    </source>
</evidence>
<reference evidence="7" key="1">
    <citation type="journal article" date="2023" name="IScience">
        <title>Live-bearing cockroach genome reveals convergent evolutionary mechanisms linked to viviparity in insects and beyond.</title>
        <authorList>
            <person name="Fouks B."/>
            <person name="Harrison M.C."/>
            <person name="Mikhailova A.A."/>
            <person name="Marchal E."/>
            <person name="English S."/>
            <person name="Carruthers M."/>
            <person name="Jennings E.C."/>
            <person name="Chiamaka E.L."/>
            <person name="Frigard R.A."/>
            <person name="Pippel M."/>
            <person name="Attardo G.M."/>
            <person name="Benoit J.B."/>
            <person name="Bornberg-Bauer E."/>
            <person name="Tobe S.S."/>
        </authorList>
    </citation>
    <scope>NUCLEOTIDE SEQUENCE</scope>
    <source>
        <strain evidence="7">Stay&amp;Tobe</strain>
    </source>
</reference>
<dbReference type="GO" id="GO:0005385">
    <property type="term" value="F:zinc ion transmembrane transporter activity"/>
    <property type="evidence" value="ECO:0007669"/>
    <property type="project" value="TreeGrafter"/>
</dbReference>
<keyword evidence="8" id="KW-1185">Reference proteome</keyword>
<reference evidence="7" key="2">
    <citation type="submission" date="2023-05" db="EMBL/GenBank/DDBJ databases">
        <authorList>
            <person name="Fouks B."/>
        </authorList>
    </citation>
    <scope>NUCLEOTIDE SEQUENCE</scope>
    <source>
        <strain evidence="7">Stay&amp;Tobe</strain>
        <tissue evidence="7">Testes</tissue>
    </source>
</reference>
<feature type="transmembrane region" description="Helical" evidence="6">
    <location>
        <begin position="167"/>
        <end position="189"/>
    </location>
</feature>
<keyword evidence="2 6" id="KW-0812">Transmembrane</keyword>
<dbReference type="AlphaFoldDB" id="A0AAD7ZFR1"/>
<gene>
    <name evidence="7" type="ORF">L9F63_024405</name>
</gene>
<feature type="transmembrane region" description="Helical" evidence="6">
    <location>
        <begin position="139"/>
        <end position="161"/>
    </location>
</feature>
<proteinExistence type="predicted"/>
<dbReference type="EMBL" id="JASPKZ010008391">
    <property type="protein sequence ID" value="KAJ9579487.1"/>
    <property type="molecule type" value="Genomic_DNA"/>
</dbReference>
<dbReference type="GO" id="GO:0005886">
    <property type="term" value="C:plasma membrane"/>
    <property type="evidence" value="ECO:0007669"/>
    <property type="project" value="TreeGrafter"/>
</dbReference>
<dbReference type="InterPro" id="IPR003689">
    <property type="entry name" value="ZIP"/>
</dbReference>
<evidence type="ECO:0000256" key="3">
    <source>
        <dbReference type="ARBA" id="ARBA00022989"/>
    </source>
</evidence>
<evidence type="ECO:0000256" key="2">
    <source>
        <dbReference type="ARBA" id="ARBA00022692"/>
    </source>
</evidence>
<comment type="subcellular location">
    <subcellularLocation>
        <location evidence="1">Membrane</location>
        <topology evidence="1">Multi-pass membrane protein</topology>
    </subcellularLocation>
</comment>
<organism evidence="7 8">
    <name type="scientific">Diploptera punctata</name>
    <name type="common">Pacific beetle cockroach</name>
    <dbReference type="NCBI Taxonomy" id="6984"/>
    <lineage>
        <taxon>Eukaryota</taxon>
        <taxon>Metazoa</taxon>
        <taxon>Ecdysozoa</taxon>
        <taxon>Arthropoda</taxon>
        <taxon>Hexapoda</taxon>
        <taxon>Insecta</taxon>
        <taxon>Pterygota</taxon>
        <taxon>Neoptera</taxon>
        <taxon>Polyneoptera</taxon>
        <taxon>Dictyoptera</taxon>
        <taxon>Blattodea</taxon>
        <taxon>Blaberoidea</taxon>
        <taxon>Blaberidae</taxon>
        <taxon>Diplopterinae</taxon>
        <taxon>Diploptera</taxon>
    </lineage>
</organism>
<feature type="region of interest" description="Disordered" evidence="5">
    <location>
        <begin position="1"/>
        <end position="24"/>
    </location>
</feature>
<feature type="transmembrane region" description="Helical" evidence="6">
    <location>
        <begin position="81"/>
        <end position="101"/>
    </location>
</feature>
<keyword evidence="4 6" id="KW-0472">Membrane</keyword>
<sequence length="222" mass="24022">MSLCEFHSQGETTSARSRPRTGSKIVPASSQVQLIASTLSLDRNCHPCDGATSAEAPHHHHSGFALHSLKQESMVGNLRRFLVVVALSFHSVFEGLAIGLQQTERDVWYLFTAVSIHACAILFCIGLELVTSGVRVLNLVLYIVILSLVSPLGVVIGILVTGTVQDLVVAVLQGIAGGTILYITFFEVLDREKRKETGCGIMRIFFILLGFSVMVTLQAVGE</sequence>
<evidence type="ECO:0000256" key="4">
    <source>
        <dbReference type="ARBA" id="ARBA00023136"/>
    </source>
</evidence>
<protein>
    <submittedName>
        <fullName evidence="7">Uncharacterized protein</fullName>
    </submittedName>
</protein>
<feature type="transmembrane region" description="Helical" evidence="6">
    <location>
        <begin position="107"/>
        <end position="127"/>
    </location>
</feature>
<accession>A0AAD7ZFR1</accession>
<dbReference type="PANTHER" id="PTHR11040">
    <property type="entry name" value="ZINC/IRON TRANSPORTER"/>
    <property type="match status" value="1"/>
</dbReference>
<keyword evidence="3 6" id="KW-1133">Transmembrane helix</keyword>
<evidence type="ECO:0000256" key="5">
    <source>
        <dbReference type="SAM" id="MobiDB-lite"/>
    </source>
</evidence>
<evidence type="ECO:0000256" key="1">
    <source>
        <dbReference type="ARBA" id="ARBA00004141"/>
    </source>
</evidence>
<dbReference type="Proteomes" id="UP001233999">
    <property type="component" value="Unassembled WGS sequence"/>
</dbReference>
<comment type="caution">
    <text evidence="7">The sequence shown here is derived from an EMBL/GenBank/DDBJ whole genome shotgun (WGS) entry which is preliminary data.</text>
</comment>
<evidence type="ECO:0000313" key="8">
    <source>
        <dbReference type="Proteomes" id="UP001233999"/>
    </source>
</evidence>
<name>A0AAD7ZFR1_DIPPU</name>
<feature type="transmembrane region" description="Helical" evidence="6">
    <location>
        <begin position="201"/>
        <end position="220"/>
    </location>
</feature>
<feature type="non-terminal residue" evidence="7">
    <location>
        <position position="222"/>
    </location>
</feature>
<evidence type="ECO:0000256" key="6">
    <source>
        <dbReference type="SAM" id="Phobius"/>
    </source>
</evidence>
<dbReference type="PANTHER" id="PTHR11040:SF203">
    <property type="entry name" value="FI18611P1-RELATED"/>
    <property type="match status" value="1"/>
</dbReference>